<dbReference type="AlphaFoldDB" id="A0A6P2CPP0"/>
<accession>A0A6P2CPP0</accession>
<dbReference type="InterPro" id="IPR056861">
    <property type="entry name" value="HMCN1-like_VWA"/>
</dbReference>
<comment type="subcellular location">
    <subcellularLocation>
        <location evidence="1">Secreted</location>
    </subcellularLocation>
</comment>
<dbReference type="PROSITE" id="PS50234">
    <property type="entry name" value="VWFA"/>
    <property type="match status" value="1"/>
</dbReference>
<feature type="transmembrane region" description="Helical" evidence="5">
    <location>
        <begin position="475"/>
        <end position="497"/>
    </location>
</feature>
<feature type="compositionally biased region" description="Pro residues" evidence="4">
    <location>
        <begin position="693"/>
        <end position="712"/>
    </location>
</feature>
<feature type="region of interest" description="Disordered" evidence="4">
    <location>
        <begin position="644"/>
        <end position="731"/>
    </location>
</feature>
<feature type="transmembrane region" description="Helical" evidence="5">
    <location>
        <begin position="535"/>
        <end position="555"/>
    </location>
</feature>
<keyword evidence="5" id="KW-0812">Transmembrane</keyword>
<dbReference type="EMBL" id="LR593886">
    <property type="protein sequence ID" value="VTR90911.1"/>
    <property type="molecule type" value="Genomic_DNA"/>
</dbReference>
<dbReference type="SMART" id="SM00327">
    <property type="entry name" value="VWA"/>
    <property type="match status" value="1"/>
</dbReference>
<feature type="domain" description="VWFA" evidence="6">
    <location>
        <begin position="165"/>
        <end position="361"/>
    </location>
</feature>
<evidence type="ECO:0000256" key="4">
    <source>
        <dbReference type="SAM" id="MobiDB-lite"/>
    </source>
</evidence>
<feature type="transmembrane region" description="Helical" evidence="5">
    <location>
        <begin position="439"/>
        <end position="463"/>
    </location>
</feature>
<keyword evidence="3" id="KW-0732">Signal</keyword>
<keyword evidence="5" id="KW-0472">Membrane</keyword>
<dbReference type="PANTHER" id="PTHR47763">
    <property type="entry name" value="ALPHA-PROTEIN KINASE VWKA"/>
    <property type="match status" value="1"/>
</dbReference>
<feature type="compositionally biased region" description="Pro residues" evidence="4">
    <location>
        <begin position="646"/>
        <end position="657"/>
    </location>
</feature>
<dbReference type="Pfam" id="PF25106">
    <property type="entry name" value="VWA_4"/>
    <property type="match status" value="1"/>
</dbReference>
<dbReference type="RefSeq" id="WP_162665982.1">
    <property type="nucleotide sequence ID" value="NZ_LR593886.1"/>
</dbReference>
<evidence type="ECO:0000256" key="5">
    <source>
        <dbReference type="SAM" id="Phobius"/>
    </source>
</evidence>
<feature type="transmembrane region" description="Helical" evidence="5">
    <location>
        <begin position="504"/>
        <end position="523"/>
    </location>
</feature>
<evidence type="ECO:0000259" key="6">
    <source>
        <dbReference type="PROSITE" id="PS50234"/>
    </source>
</evidence>
<protein>
    <recommendedName>
        <fullName evidence="6">VWFA domain-containing protein</fullName>
    </recommendedName>
</protein>
<feature type="compositionally biased region" description="Pro residues" evidence="4">
    <location>
        <begin position="672"/>
        <end position="683"/>
    </location>
</feature>
<evidence type="ECO:0000313" key="7">
    <source>
        <dbReference type="EMBL" id="VTR90911.1"/>
    </source>
</evidence>
<dbReference type="InterPro" id="IPR036465">
    <property type="entry name" value="vWFA_dom_sf"/>
</dbReference>
<evidence type="ECO:0000256" key="2">
    <source>
        <dbReference type="ARBA" id="ARBA00022525"/>
    </source>
</evidence>
<sequence length="740" mass="76004">MPAPKFLSGLPKPVLFGLYGAIGGLLGALLLGEPIMSALGPKQAQAAPAPAPEPRLAVSVSDRLQVYQGGTNKLLVQIVRDAFDDDVALRVDDLPPGLTARETVIPAGKTTGEIELRAALTTKAELGTEHKGLKVTASARPGRKVVTETTTFALTPLVAAPPEADIVFVLDVTGSMQNQINGLKDGIGTFANDLRAAKVDARFGCLAFRDLTQGEPSQVLKFKGAQFTDDAIAFSNEVARLSARGGGDDPETSLEAIIEGAGYDFRKGATRSLVLITDAAPKTRGVSVQKTASTLADKKIDLLHLVINSPGRAQYQEVQLGALGVPAEKGVDRGKEFDLAKTAGDSAAFTNVLLPEMTKAIVAAAEAKPAARPELAKQEIAKPELKTVKAVQSDQTYDQSSIGQLVLAVGAWTGSIAGLVCLFLLGGQHHYLRGGLPPVGGIVAGLVGGIVAGVIGGAAGQGLFLLAPGNKELTIVFQVLSWALLGGLAGAGLSMFVPNLKTGYGLVGGALGGALGAGGYIVVTASAGAQLGRLAGGLALGLCIGLMVAVVETAFRRAWIEVRYGPREMVTVNLGAEPVKVGGDARACTVWARGAADIALRYFIRDGKVICTDVLAREESAVSDGDTRTAGKVTIVVRTSTVAAPVPAPSPTPPVPNVQPAAKSTPDVAPLPALPAPPAPVQPTKPSAVRDVPPQPAPSARPSAPTAPPPPRATDACPTCGRKNPGRPGARYCVVCDQTY</sequence>
<dbReference type="InterPro" id="IPR002035">
    <property type="entry name" value="VWF_A"/>
</dbReference>
<dbReference type="KEGG" id="gms:SOIL9_68030"/>
<keyword evidence="2" id="KW-0964">Secreted</keyword>
<organism evidence="7 8">
    <name type="scientific">Gemmata massiliana</name>
    <dbReference type="NCBI Taxonomy" id="1210884"/>
    <lineage>
        <taxon>Bacteria</taxon>
        <taxon>Pseudomonadati</taxon>
        <taxon>Planctomycetota</taxon>
        <taxon>Planctomycetia</taxon>
        <taxon>Gemmatales</taxon>
        <taxon>Gemmataceae</taxon>
        <taxon>Gemmata</taxon>
    </lineage>
</organism>
<feature type="transmembrane region" description="Helical" evidence="5">
    <location>
        <begin position="405"/>
        <end position="427"/>
    </location>
</feature>
<name>A0A6P2CPP0_9BACT</name>
<gene>
    <name evidence="7" type="ORF">SOIL9_68030</name>
</gene>
<dbReference type="CDD" id="cd00198">
    <property type="entry name" value="vWFA"/>
    <property type="match status" value="1"/>
</dbReference>
<keyword evidence="5" id="KW-1133">Transmembrane helix</keyword>
<keyword evidence="8" id="KW-1185">Reference proteome</keyword>
<proteinExistence type="predicted"/>
<dbReference type="PANTHER" id="PTHR47763:SF4">
    <property type="entry name" value="ALPHA-PROTEIN KINASE VWKA"/>
    <property type="match status" value="1"/>
</dbReference>
<evidence type="ECO:0000313" key="8">
    <source>
        <dbReference type="Proteomes" id="UP000464178"/>
    </source>
</evidence>
<dbReference type="Proteomes" id="UP000464178">
    <property type="component" value="Chromosome"/>
</dbReference>
<evidence type="ECO:0000256" key="1">
    <source>
        <dbReference type="ARBA" id="ARBA00004613"/>
    </source>
</evidence>
<reference evidence="7 8" key="1">
    <citation type="submission" date="2019-05" db="EMBL/GenBank/DDBJ databases">
        <authorList>
            <consortium name="Science for Life Laboratories"/>
        </authorList>
    </citation>
    <scope>NUCLEOTIDE SEQUENCE [LARGE SCALE GENOMIC DNA]</scope>
    <source>
        <strain evidence="7">Soil9</strain>
    </source>
</reference>
<dbReference type="Gene3D" id="3.40.50.410">
    <property type="entry name" value="von Willebrand factor, type A domain"/>
    <property type="match status" value="1"/>
</dbReference>
<dbReference type="SUPFAM" id="SSF53300">
    <property type="entry name" value="vWA-like"/>
    <property type="match status" value="1"/>
</dbReference>
<dbReference type="InterPro" id="IPR052969">
    <property type="entry name" value="Thr-specific_kinase-like"/>
</dbReference>
<evidence type="ECO:0000256" key="3">
    <source>
        <dbReference type="ARBA" id="ARBA00022729"/>
    </source>
</evidence>